<evidence type="ECO:0000256" key="3">
    <source>
        <dbReference type="ARBA" id="ARBA00022741"/>
    </source>
</evidence>
<dbReference type="Pfam" id="PF00406">
    <property type="entry name" value="ADK"/>
    <property type="match status" value="1"/>
</dbReference>
<evidence type="ECO:0000256" key="1">
    <source>
        <dbReference type="ARBA" id="ARBA00022679"/>
    </source>
</evidence>
<comment type="function">
    <text evidence="5">Catalyzes the reversible transfer of the terminal phosphate group between ATP and AMP. Plays an important role in cellular energy homeostasis and in adenine nucleotide metabolism.</text>
</comment>
<evidence type="ECO:0000256" key="5">
    <source>
        <dbReference type="HAMAP-Rule" id="MF_00235"/>
    </source>
</evidence>
<feature type="binding site" evidence="5">
    <location>
        <begin position="57"/>
        <end position="59"/>
    </location>
    <ligand>
        <name>AMP</name>
        <dbReference type="ChEBI" id="CHEBI:456215"/>
    </ligand>
</feature>
<keyword evidence="9" id="KW-1185">Reference proteome</keyword>
<name>A0ABP8DIN4_9ACTN</name>
<keyword evidence="5" id="KW-0963">Cytoplasm</keyword>
<comment type="pathway">
    <text evidence="5">Purine metabolism; AMP biosynthesis via salvage pathway; AMP from ADP: step 1/1.</text>
</comment>
<keyword evidence="4 5" id="KW-0418">Kinase</keyword>
<dbReference type="PRINTS" id="PR00094">
    <property type="entry name" value="ADENYLTKNASE"/>
</dbReference>
<evidence type="ECO:0000256" key="2">
    <source>
        <dbReference type="ARBA" id="ARBA00022727"/>
    </source>
</evidence>
<feature type="binding site" evidence="5">
    <location>
        <position position="93"/>
    </location>
    <ligand>
        <name>AMP</name>
        <dbReference type="ChEBI" id="CHEBI:456215"/>
    </ligand>
</feature>
<keyword evidence="1 5" id="KW-0808">Transferase</keyword>
<dbReference type="Gene3D" id="3.40.50.300">
    <property type="entry name" value="P-loop containing nucleotide triphosphate hydrolases"/>
    <property type="match status" value="1"/>
</dbReference>
<comment type="catalytic activity">
    <reaction evidence="5 7">
        <text>AMP + ATP = 2 ADP</text>
        <dbReference type="Rhea" id="RHEA:12973"/>
        <dbReference type="ChEBI" id="CHEBI:30616"/>
        <dbReference type="ChEBI" id="CHEBI:456215"/>
        <dbReference type="ChEBI" id="CHEBI:456216"/>
        <dbReference type="EC" id="2.7.4.3"/>
    </reaction>
</comment>
<dbReference type="HAMAP" id="MF_00235">
    <property type="entry name" value="Adenylate_kinase_Adk"/>
    <property type="match status" value="1"/>
</dbReference>
<evidence type="ECO:0000313" key="9">
    <source>
        <dbReference type="Proteomes" id="UP001500620"/>
    </source>
</evidence>
<evidence type="ECO:0000256" key="6">
    <source>
        <dbReference type="RuleBase" id="RU003330"/>
    </source>
</evidence>
<proteinExistence type="inferred from homology"/>
<feature type="binding site" evidence="5">
    <location>
        <position position="128"/>
    </location>
    <ligand>
        <name>ATP</name>
        <dbReference type="ChEBI" id="CHEBI:30616"/>
    </ligand>
</feature>
<feature type="binding site" evidence="5">
    <location>
        <begin position="10"/>
        <end position="15"/>
    </location>
    <ligand>
        <name>ATP</name>
        <dbReference type="ChEBI" id="CHEBI:30616"/>
    </ligand>
</feature>
<dbReference type="Proteomes" id="UP001500620">
    <property type="component" value="Unassembled WGS sequence"/>
</dbReference>
<dbReference type="NCBIfam" id="NF011100">
    <property type="entry name" value="PRK14527.1"/>
    <property type="match status" value="1"/>
</dbReference>
<keyword evidence="2 5" id="KW-0545">Nucleotide biosynthesis</keyword>
<evidence type="ECO:0000256" key="4">
    <source>
        <dbReference type="ARBA" id="ARBA00022777"/>
    </source>
</evidence>
<evidence type="ECO:0000313" key="8">
    <source>
        <dbReference type="EMBL" id="GAA4256781.1"/>
    </source>
</evidence>
<feature type="binding site" evidence="5">
    <location>
        <position position="145"/>
    </location>
    <ligand>
        <name>AMP</name>
        <dbReference type="ChEBI" id="CHEBI:456215"/>
    </ligand>
</feature>
<dbReference type="SUPFAM" id="SSF52540">
    <property type="entry name" value="P-loop containing nucleoside triphosphate hydrolases"/>
    <property type="match status" value="1"/>
</dbReference>
<dbReference type="EC" id="2.7.4.3" evidence="5 7"/>
<comment type="subcellular location">
    <subcellularLocation>
        <location evidence="5 7">Cytoplasm</location>
    </subcellularLocation>
</comment>
<dbReference type="EMBL" id="BAABAT010000025">
    <property type="protein sequence ID" value="GAA4256781.1"/>
    <property type="molecule type" value="Genomic_DNA"/>
</dbReference>
<dbReference type="CDD" id="cd01428">
    <property type="entry name" value="ADK"/>
    <property type="match status" value="1"/>
</dbReference>
<feature type="region of interest" description="NMP" evidence="5">
    <location>
        <begin position="30"/>
        <end position="59"/>
    </location>
</feature>
<dbReference type="PANTHER" id="PTHR23359">
    <property type="entry name" value="NUCLEOTIDE KINASE"/>
    <property type="match status" value="1"/>
</dbReference>
<dbReference type="InterPro" id="IPR027417">
    <property type="entry name" value="P-loop_NTPase"/>
</dbReference>
<feature type="binding site" evidence="5">
    <location>
        <position position="134"/>
    </location>
    <ligand>
        <name>AMP</name>
        <dbReference type="ChEBI" id="CHEBI:456215"/>
    </ligand>
</feature>
<comment type="caution">
    <text evidence="8">The sequence shown here is derived from an EMBL/GenBank/DDBJ whole genome shotgun (WGS) entry which is preliminary data.</text>
</comment>
<evidence type="ECO:0000256" key="7">
    <source>
        <dbReference type="RuleBase" id="RU003331"/>
    </source>
</evidence>
<keyword evidence="3 5" id="KW-0547">Nucleotide-binding</keyword>
<keyword evidence="5 7" id="KW-0067">ATP-binding</keyword>
<comment type="caution">
    <text evidence="5">Lacks conserved residue(s) required for the propagation of feature annotation.</text>
</comment>
<reference evidence="9" key="1">
    <citation type="journal article" date="2019" name="Int. J. Syst. Evol. Microbiol.">
        <title>The Global Catalogue of Microorganisms (GCM) 10K type strain sequencing project: providing services to taxonomists for standard genome sequencing and annotation.</title>
        <authorList>
            <consortium name="The Broad Institute Genomics Platform"/>
            <consortium name="The Broad Institute Genome Sequencing Center for Infectious Disease"/>
            <person name="Wu L."/>
            <person name="Ma J."/>
        </authorList>
    </citation>
    <scope>NUCLEOTIDE SEQUENCE [LARGE SCALE GENOMIC DNA]</scope>
    <source>
        <strain evidence="9">JCM 17441</strain>
    </source>
</reference>
<sequence length="193" mass="21405">MRVLMVAPPGAGKGTQGAIIAKHFHLSRVAIGDLLRRHVSEGTELGRSVQRYLEHGDLVPDDVVLELMRQGLSEARAAGGGYVLDGVPRTMAQALAAYRVALQLQMTAEVALHLAADDDELMRRLLKRAEVEHRTDDTELVIRQRLKLYREVTQPVLQFYDRRGILLTVDAMRPVEVVSADVIAGLEARDGHR</sequence>
<organism evidence="8 9">
    <name type="scientific">Dactylosporangium darangshiense</name>
    <dbReference type="NCBI Taxonomy" id="579108"/>
    <lineage>
        <taxon>Bacteria</taxon>
        <taxon>Bacillati</taxon>
        <taxon>Actinomycetota</taxon>
        <taxon>Actinomycetes</taxon>
        <taxon>Micromonosporales</taxon>
        <taxon>Micromonosporaceae</taxon>
        <taxon>Dactylosporangium</taxon>
    </lineage>
</organism>
<protein>
    <recommendedName>
        <fullName evidence="5 7">Adenylate kinase</fullName>
        <shortName evidence="5">AK</shortName>
        <ecNumber evidence="5 7">2.7.4.3</ecNumber>
    </recommendedName>
    <alternativeName>
        <fullName evidence="5">ATP-AMP transphosphorylase</fullName>
    </alternativeName>
    <alternativeName>
        <fullName evidence="5">ATP:AMP phosphotransferase</fullName>
    </alternativeName>
    <alternativeName>
        <fullName evidence="5">Adenylate monophosphate kinase</fullName>
    </alternativeName>
</protein>
<feature type="binding site" evidence="5">
    <location>
        <position position="36"/>
    </location>
    <ligand>
        <name>AMP</name>
        <dbReference type="ChEBI" id="CHEBI:456215"/>
    </ligand>
</feature>
<comment type="similarity">
    <text evidence="5 6">Belongs to the adenylate kinase family.</text>
</comment>
<gene>
    <name evidence="5" type="primary">adk</name>
    <name evidence="8" type="ORF">GCM10022255_070990</name>
</gene>
<comment type="subunit">
    <text evidence="5 7">Monomer.</text>
</comment>
<dbReference type="InterPro" id="IPR000850">
    <property type="entry name" value="Adenylat/UMP-CMP_kin"/>
</dbReference>
<accession>A0ABP8DIN4</accession>
<feature type="binding site" evidence="5">
    <location>
        <position position="173"/>
    </location>
    <ligand>
        <name>ATP</name>
        <dbReference type="ChEBI" id="CHEBI:30616"/>
    </ligand>
</feature>
<comment type="domain">
    <text evidence="5">Consists of three domains, a large central CORE domain and two small peripheral domains, NMPbind and LID, which undergo movements during catalysis. The LID domain closes over the site of phosphoryl transfer upon ATP binding. Assembling and dissambling the active center during each catalytic cycle provides an effective means to prevent ATP hydrolysis.</text>
</comment>
<dbReference type="GO" id="GO:0016301">
    <property type="term" value="F:kinase activity"/>
    <property type="evidence" value="ECO:0007669"/>
    <property type="project" value="UniProtKB-KW"/>
</dbReference>